<comment type="caution">
    <text evidence="2">The sequence shown here is derived from an EMBL/GenBank/DDBJ whole genome shotgun (WGS) entry which is preliminary data.</text>
</comment>
<reference evidence="2 3" key="1">
    <citation type="submission" date="2023-03" db="EMBL/GenBank/DDBJ databases">
        <title>High-quality genome of Scylla paramamosain provides insights in environmental adaptation.</title>
        <authorList>
            <person name="Zhang L."/>
        </authorList>
    </citation>
    <scope>NUCLEOTIDE SEQUENCE [LARGE SCALE GENOMIC DNA]</scope>
    <source>
        <strain evidence="2">LZ_2023a</strain>
        <tissue evidence="2">Muscle</tissue>
    </source>
</reference>
<organism evidence="2 3">
    <name type="scientific">Scylla paramamosain</name>
    <name type="common">Mud crab</name>
    <dbReference type="NCBI Taxonomy" id="85552"/>
    <lineage>
        <taxon>Eukaryota</taxon>
        <taxon>Metazoa</taxon>
        <taxon>Ecdysozoa</taxon>
        <taxon>Arthropoda</taxon>
        <taxon>Crustacea</taxon>
        <taxon>Multicrustacea</taxon>
        <taxon>Malacostraca</taxon>
        <taxon>Eumalacostraca</taxon>
        <taxon>Eucarida</taxon>
        <taxon>Decapoda</taxon>
        <taxon>Pleocyemata</taxon>
        <taxon>Brachyura</taxon>
        <taxon>Eubrachyura</taxon>
        <taxon>Portunoidea</taxon>
        <taxon>Portunidae</taxon>
        <taxon>Portuninae</taxon>
        <taxon>Scylla</taxon>
    </lineage>
</organism>
<dbReference type="AlphaFoldDB" id="A0AAW0U0R0"/>
<protein>
    <submittedName>
        <fullName evidence="2">Uncharacterized protein</fullName>
    </submittedName>
</protein>
<accession>A0AAW0U0R0</accession>
<feature type="compositionally biased region" description="Basic and acidic residues" evidence="1">
    <location>
        <begin position="189"/>
        <end position="198"/>
    </location>
</feature>
<evidence type="ECO:0000256" key="1">
    <source>
        <dbReference type="SAM" id="MobiDB-lite"/>
    </source>
</evidence>
<sequence length="210" mass="22874">MIYGTNTLECEIVIDDIPVRGEPCVDGTQEGCSDHGATPRILMEWIAKTQKVNERENRTLLAAQSCEIIEVQDHVQVSTLITQAEKARDGLRALARGGECGKRGHCEGNLIGGCEVSPLPSASAPRHSEVQQPAPLTACVSLAREKRRRSSPDWILERSTRGARCVSSLDEMPWVQRPYEGSSVARCDFDGKKLDRTPPHLASSSPTGGL</sequence>
<name>A0AAW0U0R0_SCYPA</name>
<proteinExistence type="predicted"/>
<dbReference type="Proteomes" id="UP001487740">
    <property type="component" value="Unassembled WGS sequence"/>
</dbReference>
<dbReference type="EMBL" id="JARAKH010000021">
    <property type="protein sequence ID" value="KAK8393346.1"/>
    <property type="molecule type" value="Genomic_DNA"/>
</dbReference>
<evidence type="ECO:0000313" key="2">
    <source>
        <dbReference type="EMBL" id="KAK8393346.1"/>
    </source>
</evidence>
<evidence type="ECO:0000313" key="3">
    <source>
        <dbReference type="Proteomes" id="UP001487740"/>
    </source>
</evidence>
<keyword evidence="3" id="KW-1185">Reference proteome</keyword>
<gene>
    <name evidence="2" type="ORF">O3P69_013386</name>
</gene>
<feature type="region of interest" description="Disordered" evidence="1">
    <location>
        <begin position="189"/>
        <end position="210"/>
    </location>
</feature>